<keyword evidence="4 6" id="KW-0238">DNA-binding</keyword>
<dbReference type="SMART" id="SM00862">
    <property type="entry name" value="Trans_reg_C"/>
    <property type="match status" value="1"/>
</dbReference>
<dbReference type="Pfam" id="PF00486">
    <property type="entry name" value="Trans_reg_C"/>
    <property type="match status" value="1"/>
</dbReference>
<dbReference type="SUPFAM" id="SSF48452">
    <property type="entry name" value="TPR-like"/>
    <property type="match status" value="1"/>
</dbReference>
<dbReference type="Proteomes" id="UP001501391">
    <property type="component" value="Unassembled WGS sequence"/>
</dbReference>
<accession>A0ABP5NE62</accession>
<evidence type="ECO:0000256" key="5">
    <source>
        <dbReference type="ARBA" id="ARBA00023163"/>
    </source>
</evidence>
<dbReference type="InterPro" id="IPR036388">
    <property type="entry name" value="WH-like_DNA-bd_sf"/>
</dbReference>
<dbReference type="PANTHER" id="PTHR35807:SF1">
    <property type="entry name" value="TRANSCRIPTIONAL REGULATOR REDD"/>
    <property type="match status" value="1"/>
</dbReference>
<keyword evidence="5" id="KW-0804">Transcription</keyword>
<evidence type="ECO:0000256" key="1">
    <source>
        <dbReference type="ARBA" id="ARBA00005820"/>
    </source>
</evidence>
<dbReference type="SMART" id="SM01043">
    <property type="entry name" value="BTAD"/>
    <property type="match status" value="1"/>
</dbReference>
<dbReference type="InterPro" id="IPR005158">
    <property type="entry name" value="BTAD"/>
</dbReference>
<proteinExistence type="inferred from homology"/>
<evidence type="ECO:0000259" key="7">
    <source>
        <dbReference type="PROSITE" id="PS51755"/>
    </source>
</evidence>
<sequence length="264" mass="29398">MSAMSIGILGPLRIEVDDAEVELCGAKLRDILAVLALRAGEGIRRDELIEELNLANTTRDATNAVHAHIRRLRRWLETHGIPADAVETVDSGYRLNVDRASVDAHRFRDLVQRGLSLAPATPSVVAAILEEALALWRADALMDSRQGPLTTSAADELHQWRSTARDALLDAWLALGQDNKVILSAPRFIADDPLNESIRVRQLTALRRMGRYTEAVRAYHNAERVLFQELSVEPGPELRTAHSAARRRISSDLMRERAELARLT</sequence>
<comment type="caution">
    <text evidence="8">The sequence shown here is derived from an EMBL/GenBank/DDBJ whole genome shotgun (WGS) entry which is preliminary data.</text>
</comment>
<comment type="similarity">
    <text evidence="1">Belongs to the AfsR/DnrI/RedD regulatory family.</text>
</comment>
<feature type="DNA-binding region" description="OmpR/PhoB-type" evidence="6">
    <location>
        <begin position="1"/>
        <end position="97"/>
    </location>
</feature>
<dbReference type="InterPro" id="IPR011990">
    <property type="entry name" value="TPR-like_helical_dom_sf"/>
</dbReference>
<dbReference type="InterPro" id="IPR001867">
    <property type="entry name" value="OmpR/PhoB-type_DNA-bd"/>
</dbReference>
<dbReference type="Pfam" id="PF03704">
    <property type="entry name" value="BTAD"/>
    <property type="match status" value="1"/>
</dbReference>
<evidence type="ECO:0000313" key="8">
    <source>
        <dbReference type="EMBL" id="GAA2197470.1"/>
    </source>
</evidence>
<dbReference type="InterPro" id="IPR016032">
    <property type="entry name" value="Sig_transdc_resp-reg_C-effctor"/>
</dbReference>
<evidence type="ECO:0000256" key="6">
    <source>
        <dbReference type="PROSITE-ProRule" id="PRU01091"/>
    </source>
</evidence>
<organism evidence="8 9">
    <name type="scientific">Streptomyces bangladeshensis</name>
    <dbReference type="NCBI Taxonomy" id="295352"/>
    <lineage>
        <taxon>Bacteria</taxon>
        <taxon>Bacillati</taxon>
        <taxon>Actinomycetota</taxon>
        <taxon>Actinomycetes</taxon>
        <taxon>Kitasatosporales</taxon>
        <taxon>Streptomycetaceae</taxon>
        <taxon>Streptomyces</taxon>
    </lineage>
</organism>
<protein>
    <recommendedName>
        <fullName evidence="7">OmpR/PhoB-type domain-containing protein</fullName>
    </recommendedName>
</protein>
<dbReference type="Gene3D" id="1.25.40.10">
    <property type="entry name" value="Tetratricopeptide repeat domain"/>
    <property type="match status" value="1"/>
</dbReference>
<dbReference type="Gene3D" id="1.10.10.10">
    <property type="entry name" value="Winged helix-like DNA-binding domain superfamily/Winged helix DNA-binding domain"/>
    <property type="match status" value="1"/>
</dbReference>
<dbReference type="EMBL" id="BAAAOQ010000011">
    <property type="protein sequence ID" value="GAA2197470.1"/>
    <property type="molecule type" value="Genomic_DNA"/>
</dbReference>
<evidence type="ECO:0000256" key="4">
    <source>
        <dbReference type="ARBA" id="ARBA00023125"/>
    </source>
</evidence>
<feature type="domain" description="OmpR/PhoB-type" evidence="7">
    <location>
        <begin position="1"/>
        <end position="97"/>
    </location>
</feature>
<dbReference type="SUPFAM" id="SSF46894">
    <property type="entry name" value="C-terminal effector domain of the bipartite response regulators"/>
    <property type="match status" value="1"/>
</dbReference>
<evidence type="ECO:0000256" key="3">
    <source>
        <dbReference type="ARBA" id="ARBA00023015"/>
    </source>
</evidence>
<keyword evidence="2" id="KW-0902">Two-component regulatory system</keyword>
<evidence type="ECO:0000256" key="2">
    <source>
        <dbReference type="ARBA" id="ARBA00023012"/>
    </source>
</evidence>
<keyword evidence="9" id="KW-1185">Reference proteome</keyword>
<dbReference type="PROSITE" id="PS51755">
    <property type="entry name" value="OMPR_PHOB"/>
    <property type="match status" value="1"/>
</dbReference>
<reference evidence="9" key="1">
    <citation type="journal article" date="2019" name="Int. J. Syst. Evol. Microbiol.">
        <title>The Global Catalogue of Microorganisms (GCM) 10K type strain sequencing project: providing services to taxonomists for standard genome sequencing and annotation.</title>
        <authorList>
            <consortium name="The Broad Institute Genomics Platform"/>
            <consortium name="The Broad Institute Genome Sequencing Center for Infectious Disease"/>
            <person name="Wu L."/>
            <person name="Ma J."/>
        </authorList>
    </citation>
    <scope>NUCLEOTIDE SEQUENCE [LARGE SCALE GENOMIC DNA]</scope>
    <source>
        <strain evidence="9">JCM 14924</strain>
    </source>
</reference>
<keyword evidence="3" id="KW-0805">Transcription regulation</keyword>
<dbReference type="CDD" id="cd15831">
    <property type="entry name" value="BTAD"/>
    <property type="match status" value="1"/>
</dbReference>
<evidence type="ECO:0000313" key="9">
    <source>
        <dbReference type="Proteomes" id="UP001501391"/>
    </source>
</evidence>
<name>A0ABP5NE62_9ACTN</name>
<dbReference type="PANTHER" id="PTHR35807">
    <property type="entry name" value="TRANSCRIPTIONAL REGULATOR REDD-RELATED"/>
    <property type="match status" value="1"/>
</dbReference>
<gene>
    <name evidence="8" type="ORF">GCM10009787_36090</name>
</gene>
<dbReference type="InterPro" id="IPR051677">
    <property type="entry name" value="AfsR-DnrI-RedD_regulator"/>
</dbReference>